<accession>A0A087TR61</accession>
<proteinExistence type="predicted"/>
<protein>
    <submittedName>
        <fullName evidence="1">Uncharacterized protein</fullName>
    </submittedName>
</protein>
<dbReference type="OrthoDB" id="5148094at2759"/>
<dbReference type="EMBL" id="KK116374">
    <property type="protein sequence ID" value="KFM67600.1"/>
    <property type="molecule type" value="Genomic_DNA"/>
</dbReference>
<sequence length="66" mass="7031">MIKTIADVAETYKNVHSTKAGAHICYAALSLSCHVAEGIFGGTESDTQEIQLLLFSQAVLLYSITG</sequence>
<dbReference type="Proteomes" id="UP000054359">
    <property type="component" value="Unassembled WGS sequence"/>
</dbReference>
<evidence type="ECO:0000313" key="2">
    <source>
        <dbReference type="Proteomes" id="UP000054359"/>
    </source>
</evidence>
<feature type="non-terminal residue" evidence="1">
    <location>
        <position position="66"/>
    </location>
</feature>
<organism evidence="1 2">
    <name type="scientific">Stegodyphus mimosarum</name>
    <name type="common">African social velvet spider</name>
    <dbReference type="NCBI Taxonomy" id="407821"/>
    <lineage>
        <taxon>Eukaryota</taxon>
        <taxon>Metazoa</taxon>
        <taxon>Ecdysozoa</taxon>
        <taxon>Arthropoda</taxon>
        <taxon>Chelicerata</taxon>
        <taxon>Arachnida</taxon>
        <taxon>Araneae</taxon>
        <taxon>Araneomorphae</taxon>
        <taxon>Entelegynae</taxon>
        <taxon>Eresoidea</taxon>
        <taxon>Eresidae</taxon>
        <taxon>Stegodyphus</taxon>
    </lineage>
</organism>
<reference evidence="1 2" key="1">
    <citation type="submission" date="2013-11" db="EMBL/GenBank/DDBJ databases">
        <title>Genome sequencing of Stegodyphus mimosarum.</title>
        <authorList>
            <person name="Bechsgaard J."/>
        </authorList>
    </citation>
    <scope>NUCLEOTIDE SEQUENCE [LARGE SCALE GENOMIC DNA]</scope>
</reference>
<evidence type="ECO:0000313" key="1">
    <source>
        <dbReference type="EMBL" id="KFM67600.1"/>
    </source>
</evidence>
<name>A0A087TR61_STEMI</name>
<gene>
    <name evidence="1" type="ORF">X975_13725</name>
</gene>
<dbReference type="AlphaFoldDB" id="A0A087TR61"/>
<keyword evidence="2" id="KW-1185">Reference proteome</keyword>
<dbReference type="PROSITE" id="PS51257">
    <property type="entry name" value="PROKAR_LIPOPROTEIN"/>
    <property type="match status" value="1"/>
</dbReference>